<dbReference type="Gene3D" id="3.40.50.720">
    <property type="entry name" value="NAD(P)-binding Rossmann-like Domain"/>
    <property type="match status" value="2"/>
</dbReference>
<comment type="similarity">
    <text evidence="4">Belongs to the D-isomer specific 2-hydroxyacid dehydrogenase family.</text>
</comment>
<dbReference type="KEGG" id="lpo:LPO_2958"/>
<dbReference type="AlphaFoldDB" id="A0AAV2V0J6"/>
<feature type="domain" description="D-isomer specific 2-hydroxyacid dehydrogenase NAD-binding" evidence="6">
    <location>
        <begin position="118"/>
        <end position="290"/>
    </location>
</feature>
<dbReference type="GO" id="GO:0051287">
    <property type="term" value="F:NAD binding"/>
    <property type="evidence" value="ECO:0007669"/>
    <property type="project" value="InterPro"/>
</dbReference>
<evidence type="ECO:0000256" key="4">
    <source>
        <dbReference type="RuleBase" id="RU003719"/>
    </source>
</evidence>
<dbReference type="InterPro" id="IPR050223">
    <property type="entry name" value="D-isomer_2-hydroxyacid_DH"/>
</dbReference>
<evidence type="ECO:0000256" key="1">
    <source>
        <dbReference type="ARBA" id="ARBA00022857"/>
    </source>
</evidence>
<dbReference type="Pfam" id="PF02826">
    <property type="entry name" value="2-Hacid_dh_C"/>
    <property type="match status" value="1"/>
</dbReference>
<dbReference type="SUPFAM" id="SSF51735">
    <property type="entry name" value="NAD(P)-binding Rossmann-fold domains"/>
    <property type="match status" value="1"/>
</dbReference>
<dbReference type="PANTHER" id="PTHR10996:SF178">
    <property type="entry name" value="2-HYDROXYACID DEHYDROGENASE YGL185C-RELATED"/>
    <property type="match status" value="1"/>
</dbReference>
<dbReference type="InterPro" id="IPR006139">
    <property type="entry name" value="D-isomer_2_OHA_DH_cat_dom"/>
</dbReference>
<dbReference type="GO" id="GO:0030267">
    <property type="term" value="F:glyoxylate reductase (NADPH) activity"/>
    <property type="evidence" value="ECO:0007669"/>
    <property type="project" value="TreeGrafter"/>
</dbReference>
<dbReference type="PANTHER" id="PTHR10996">
    <property type="entry name" value="2-HYDROXYACID DEHYDROGENASE-RELATED"/>
    <property type="match status" value="1"/>
</dbReference>
<keyword evidence="3" id="KW-0520">NAD</keyword>
<evidence type="ECO:0000313" key="8">
    <source>
        <dbReference type="Proteomes" id="UP000010102"/>
    </source>
</evidence>
<dbReference type="GO" id="GO:0005829">
    <property type="term" value="C:cytosol"/>
    <property type="evidence" value="ECO:0007669"/>
    <property type="project" value="TreeGrafter"/>
</dbReference>
<protein>
    <submittedName>
        <fullName evidence="7">D-isomer specific 2-hydroxyacid dehydrogenase, NAD-binding</fullName>
        <ecNumber evidence="7">1.1.1.26</ecNumber>
    </submittedName>
</protein>
<dbReference type="FunFam" id="3.40.50.720:FF:000213">
    <property type="entry name" value="Putative 2-hydroxyacid dehydrogenase"/>
    <property type="match status" value="1"/>
</dbReference>
<keyword evidence="2 4" id="KW-0560">Oxidoreductase</keyword>
<dbReference type="Pfam" id="PF00389">
    <property type="entry name" value="2-Hacid_dh"/>
    <property type="match status" value="1"/>
</dbReference>
<evidence type="ECO:0000313" key="7">
    <source>
        <dbReference type="EMBL" id="CCD06899.1"/>
    </source>
</evidence>
<evidence type="ECO:0000256" key="2">
    <source>
        <dbReference type="ARBA" id="ARBA00023002"/>
    </source>
</evidence>
<dbReference type="GO" id="GO:0016618">
    <property type="term" value="F:hydroxypyruvate reductase [NAD(P)H] activity"/>
    <property type="evidence" value="ECO:0007669"/>
    <property type="project" value="TreeGrafter"/>
</dbReference>
<dbReference type="GO" id="GO:0047964">
    <property type="term" value="F:glyoxylate reductase (NADH) activity"/>
    <property type="evidence" value="ECO:0007669"/>
    <property type="project" value="UniProtKB-EC"/>
</dbReference>
<evidence type="ECO:0000259" key="5">
    <source>
        <dbReference type="Pfam" id="PF00389"/>
    </source>
</evidence>
<organism evidence="7 8">
    <name type="scientific">Legionella pneumophila subsp. pneumophila</name>
    <dbReference type="NCBI Taxonomy" id="91891"/>
    <lineage>
        <taxon>Bacteria</taxon>
        <taxon>Pseudomonadati</taxon>
        <taxon>Pseudomonadota</taxon>
        <taxon>Gammaproteobacteria</taxon>
        <taxon>Legionellales</taxon>
        <taxon>Legionellaceae</taxon>
        <taxon>Legionella</taxon>
    </lineage>
</organism>
<dbReference type="SUPFAM" id="SSF52283">
    <property type="entry name" value="Formate/glycerate dehydrogenase catalytic domain-like"/>
    <property type="match status" value="1"/>
</dbReference>
<keyword evidence="1" id="KW-0521">NADP</keyword>
<evidence type="ECO:0000259" key="6">
    <source>
        <dbReference type="Pfam" id="PF02826"/>
    </source>
</evidence>
<evidence type="ECO:0000256" key="3">
    <source>
        <dbReference type="ARBA" id="ARBA00023027"/>
    </source>
</evidence>
<gene>
    <name evidence="7" type="ORF">LPO_2958</name>
</gene>
<dbReference type="InterPro" id="IPR006140">
    <property type="entry name" value="D-isomer_DH_NAD-bd"/>
</dbReference>
<dbReference type="EMBL" id="FQ958210">
    <property type="protein sequence ID" value="CCD06899.1"/>
    <property type="molecule type" value="Genomic_DNA"/>
</dbReference>
<reference evidence="7 8" key="1">
    <citation type="submission" date="2011-07" db="EMBL/GenBank/DDBJ databases">
        <authorList>
            <person name="Genoscope - CEA"/>
        </authorList>
    </citation>
    <scope>NUCLEOTIDE SEQUENCE [LARGE SCALE GENOMIC DNA]</scope>
    <source>
        <strain evidence="8">lorraine</strain>
    </source>
</reference>
<dbReference type="Proteomes" id="UP000010102">
    <property type="component" value="Chromosome"/>
</dbReference>
<feature type="domain" description="D-isomer specific 2-hydroxyacid dehydrogenase catalytic" evidence="5">
    <location>
        <begin position="55"/>
        <end position="314"/>
    </location>
</feature>
<name>A0AAV2V0J6_LEGPN</name>
<proteinExistence type="inferred from homology"/>
<dbReference type="EC" id="1.1.1.26" evidence="7"/>
<dbReference type="InterPro" id="IPR036291">
    <property type="entry name" value="NAD(P)-bd_dom_sf"/>
</dbReference>
<sequence length="329" mass="37138">MGNTRNLYSEKQDILMKPFVYLTNQFLEPIIPMLIPDWNIIHGWKMASGVDQSRVVALATTVWDQIDHSFLMQFPNLKIISHLGIGTDNIDINFLKQNHIILHSQPNAGVHDTAELAIALLLALSRRVILNDRYTRNNEWVEKKPRFLGNHLLGKQLGLVGFGQIGEKIAQFAEPFGLKIAYTARSQKNSPYLYCPTAANLASISDFLIICCSGGIDTQHLINKQVLDNLGTEGYLINVARGSIVDQNALIDALQRHTIAGAALDVYQYEPEVPFALRQLDNVVLSPHMGSSTKENLNQMFQLQAKHLNQYLNEPLWQRESHVTLFEEQ</sequence>
<accession>A0AAV2V0J6</accession>